<dbReference type="AlphaFoldDB" id="A0A9W6N7M3"/>
<keyword evidence="2" id="KW-1133">Transmembrane helix</keyword>
<name>A0A9W6N7M3_9HYPH</name>
<protein>
    <submittedName>
        <fullName evidence="3">Uncharacterized protein</fullName>
    </submittedName>
</protein>
<keyword evidence="4" id="KW-1185">Reference proteome</keyword>
<dbReference type="Proteomes" id="UP001143309">
    <property type="component" value="Unassembled WGS sequence"/>
</dbReference>
<proteinExistence type="predicted"/>
<evidence type="ECO:0000256" key="1">
    <source>
        <dbReference type="SAM" id="MobiDB-lite"/>
    </source>
</evidence>
<feature type="transmembrane region" description="Helical" evidence="2">
    <location>
        <begin position="6"/>
        <end position="30"/>
    </location>
</feature>
<evidence type="ECO:0000313" key="3">
    <source>
        <dbReference type="EMBL" id="GLK80562.1"/>
    </source>
</evidence>
<keyword evidence="2" id="KW-0472">Membrane</keyword>
<evidence type="ECO:0000313" key="4">
    <source>
        <dbReference type="Proteomes" id="UP001143309"/>
    </source>
</evidence>
<accession>A0A9W6N7M3</accession>
<comment type="caution">
    <text evidence="3">The sequence shown here is derived from an EMBL/GenBank/DDBJ whole genome shotgun (WGS) entry which is preliminary data.</text>
</comment>
<reference evidence="3" key="2">
    <citation type="submission" date="2023-01" db="EMBL/GenBank/DDBJ databases">
        <authorList>
            <person name="Sun Q."/>
            <person name="Evtushenko L."/>
        </authorList>
    </citation>
    <scope>NUCLEOTIDE SEQUENCE</scope>
    <source>
        <strain evidence="3">VKM B-2748</strain>
    </source>
</reference>
<gene>
    <name evidence="3" type="ORF">GCM10008174_23030</name>
</gene>
<evidence type="ECO:0000256" key="2">
    <source>
        <dbReference type="SAM" id="Phobius"/>
    </source>
</evidence>
<feature type="region of interest" description="Disordered" evidence="1">
    <location>
        <begin position="44"/>
        <end position="71"/>
    </location>
</feature>
<dbReference type="EMBL" id="BSFL01000003">
    <property type="protein sequence ID" value="GLK80562.1"/>
    <property type="molecule type" value="Genomic_DNA"/>
</dbReference>
<organism evidence="3 4">
    <name type="scientific">Methylopila turkensis</name>
    <dbReference type="NCBI Taxonomy" id="1437816"/>
    <lineage>
        <taxon>Bacteria</taxon>
        <taxon>Pseudomonadati</taxon>
        <taxon>Pseudomonadota</taxon>
        <taxon>Alphaproteobacteria</taxon>
        <taxon>Hyphomicrobiales</taxon>
        <taxon>Methylopilaceae</taxon>
        <taxon>Methylopila</taxon>
    </lineage>
</organism>
<keyword evidence="2" id="KW-0812">Transmembrane</keyword>
<sequence>MSRDVLAVYALVAVMALVIGFIGFMAVSMIRQFLGTGSMMRGPITDPGAGEREDPIGMRGYDADGEAGRHD</sequence>
<reference evidence="3" key="1">
    <citation type="journal article" date="2014" name="Int. J. Syst. Evol. Microbiol.">
        <title>Complete genome sequence of Corynebacterium casei LMG S-19264T (=DSM 44701T), isolated from a smear-ripened cheese.</title>
        <authorList>
            <consortium name="US DOE Joint Genome Institute (JGI-PGF)"/>
            <person name="Walter F."/>
            <person name="Albersmeier A."/>
            <person name="Kalinowski J."/>
            <person name="Ruckert C."/>
        </authorList>
    </citation>
    <scope>NUCLEOTIDE SEQUENCE</scope>
    <source>
        <strain evidence="3">VKM B-2748</strain>
    </source>
</reference>